<evidence type="ECO:0000313" key="3">
    <source>
        <dbReference type="Proteomes" id="UP000239250"/>
    </source>
</evidence>
<dbReference type="RefSeq" id="WP_303662093.1">
    <property type="nucleotide sequence ID" value="NZ_CP027019.1"/>
</dbReference>
<evidence type="ECO:0000256" key="1">
    <source>
        <dbReference type="SAM" id="Phobius"/>
    </source>
</evidence>
<name>A0A2S0NKH3_9MOLU</name>
<proteinExistence type="predicted"/>
<feature type="transmembrane region" description="Helical" evidence="1">
    <location>
        <begin position="180"/>
        <end position="203"/>
    </location>
</feature>
<feature type="transmembrane region" description="Helical" evidence="1">
    <location>
        <begin position="16"/>
        <end position="34"/>
    </location>
</feature>
<feature type="transmembrane region" description="Helical" evidence="1">
    <location>
        <begin position="122"/>
        <end position="146"/>
    </location>
</feature>
<dbReference type="AlphaFoldDB" id="A0A2S0NKH3"/>
<keyword evidence="1" id="KW-1133">Transmembrane helix</keyword>
<sequence>MFKIELIRIIKTPINWIFSVVFPIALMILLGLLLKKDFLNYGIMALVLLVSLTSTIIPISIYICSDKIEKRIKHYLIIKRAIPKYTSALYFVNLIMFEFVAVVLFLIALLGFKIQVDYKTILMLISFSFISYTLAFIIAIILGSLINSINAIIPYSMFIFYVLIFISGITVPLQTMMDQYFYVEVLTPFGCLYMFYSYVIAAINLSSAQLIITFISIFIWIIFLLYLFYVSLKMYRK</sequence>
<reference evidence="3" key="1">
    <citation type="submission" date="2018-02" db="EMBL/GenBank/DDBJ databases">
        <title>Firefly genomes illuminate parallel origins of bioluminescence in beetles.</title>
        <authorList>
            <person name="Fallon T.R."/>
            <person name="Lower S.E.S."/>
            <person name="Behringer M."/>
            <person name="Weng J.-K."/>
        </authorList>
    </citation>
    <scope>NUCLEOTIDE SEQUENCE [LARGE SCALE GENOMIC DNA]</scope>
</reference>
<gene>
    <name evidence="2" type="ORF">C5T88_02955</name>
</gene>
<feature type="transmembrane region" description="Helical" evidence="1">
    <location>
        <begin position="88"/>
        <end position="110"/>
    </location>
</feature>
<dbReference type="EMBL" id="CP027019">
    <property type="protein sequence ID" value="AVP49511.1"/>
    <property type="molecule type" value="Genomic_DNA"/>
</dbReference>
<organism evidence="2 3">
    <name type="scientific">Williamsoniiplasma luminosum</name>
    <dbReference type="NCBI Taxonomy" id="214888"/>
    <lineage>
        <taxon>Bacteria</taxon>
        <taxon>Bacillati</taxon>
        <taxon>Mycoplasmatota</taxon>
        <taxon>Mollicutes</taxon>
        <taxon>Entomoplasmatales</taxon>
        <taxon>Williamsoniiplasma</taxon>
    </lineage>
</organism>
<keyword evidence="1" id="KW-0472">Membrane</keyword>
<evidence type="ECO:0000313" key="2">
    <source>
        <dbReference type="EMBL" id="AVP49511.1"/>
    </source>
</evidence>
<accession>A0A2S0NKH3</accession>
<protein>
    <submittedName>
        <fullName evidence="2">Uncharacterized protein</fullName>
    </submittedName>
</protein>
<dbReference type="Proteomes" id="UP000239250">
    <property type="component" value="Chromosome"/>
</dbReference>
<feature type="transmembrane region" description="Helical" evidence="1">
    <location>
        <begin position="152"/>
        <end position="173"/>
    </location>
</feature>
<feature type="transmembrane region" description="Helical" evidence="1">
    <location>
        <begin position="41"/>
        <end position="63"/>
    </location>
</feature>
<keyword evidence="1" id="KW-0812">Transmembrane</keyword>
<feature type="transmembrane region" description="Helical" evidence="1">
    <location>
        <begin position="209"/>
        <end position="232"/>
    </location>
</feature>